<accession>A0A7S1AMV4</accession>
<dbReference type="PANTHER" id="PTHR46653">
    <property type="entry name" value="SPECIFICITY PROTEIN PHOSPHATASE, PUTATIVE-RELATED"/>
    <property type="match status" value="1"/>
</dbReference>
<evidence type="ECO:0000313" key="4">
    <source>
        <dbReference type="EMBL" id="CAD8859411.1"/>
    </source>
</evidence>
<evidence type="ECO:0008006" key="5">
    <source>
        <dbReference type="Google" id="ProtNLM"/>
    </source>
</evidence>
<dbReference type="PANTHER" id="PTHR46653:SF1">
    <property type="entry name" value="SPECIFICITY PROTEIN PHOSPHATASE, PUTATIVE-RELATED"/>
    <property type="match status" value="1"/>
</dbReference>
<feature type="region of interest" description="Disordered" evidence="1">
    <location>
        <begin position="224"/>
        <end position="534"/>
    </location>
</feature>
<dbReference type="Pfam" id="PF00782">
    <property type="entry name" value="DSPc"/>
    <property type="match status" value="1"/>
</dbReference>
<reference evidence="4" key="1">
    <citation type="submission" date="2021-01" db="EMBL/GenBank/DDBJ databases">
        <authorList>
            <person name="Corre E."/>
            <person name="Pelletier E."/>
            <person name="Niang G."/>
            <person name="Scheremetjew M."/>
            <person name="Finn R."/>
            <person name="Kale V."/>
            <person name="Holt S."/>
            <person name="Cochrane G."/>
            <person name="Meng A."/>
            <person name="Brown T."/>
            <person name="Cohen L."/>
        </authorList>
    </citation>
    <scope>NUCLEOTIDE SEQUENCE</scope>
</reference>
<dbReference type="InterPro" id="IPR000387">
    <property type="entry name" value="Tyr_Pase_dom"/>
</dbReference>
<dbReference type="EMBL" id="HBFQ01047425">
    <property type="protein sequence ID" value="CAD8859411.1"/>
    <property type="molecule type" value="Transcribed_RNA"/>
</dbReference>
<feature type="compositionally biased region" description="Low complexity" evidence="1">
    <location>
        <begin position="453"/>
        <end position="481"/>
    </location>
</feature>
<feature type="domain" description="Tyrosine specific protein phosphatases" evidence="3">
    <location>
        <begin position="84"/>
        <end position="141"/>
    </location>
</feature>
<evidence type="ECO:0000259" key="3">
    <source>
        <dbReference type="PROSITE" id="PS50056"/>
    </source>
</evidence>
<dbReference type="Gene3D" id="3.90.190.10">
    <property type="entry name" value="Protein tyrosine phosphatase superfamily"/>
    <property type="match status" value="1"/>
</dbReference>
<evidence type="ECO:0000259" key="2">
    <source>
        <dbReference type="PROSITE" id="PS50054"/>
    </source>
</evidence>
<dbReference type="CDD" id="cd14498">
    <property type="entry name" value="DSP"/>
    <property type="match status" value="1"/>
</dbReference>
<dbReference type="InterPro" id="IPR020422">
    <property type="entry name" value="TYR_PHOSPHATASE_DUAL_dom"/>
</dbReference>
<dbReference type="SMART" id="SM00195">
    <property type="entry name" value="DSPc"/>
    <property type="match status" value="1"/>
</dbReference>
<feature type="compositionally biased region" description="Basic residues" evidence="1">
    <location>
        <begin position="501"/>
        <end position="513"/>
    </location>
</feature>
<sequence>MTSTSIGSYEILGAVKVKDGLFVGDELSAQDLEFVVANKVTRVVNCCGRQVPNHWEPIGVVYLCYTWLDADDQVILDPRDSVANETFRFIDEALEGAESVLIHSVRGQSRSCCVLAAYMMKRYNWGLRKTMEFLSSRRPDLNLKPTFLQQLSGYERRLMAQSKVPFSLDWTHADFGKLECEELLLRNTYLNSQMGPLADFGSDIMGKPRRLLWADNHADDRSRLEKPAGVDRFDKQRPILRRTRDVRDDPSTAARPKNPVQTAWAPPVGGGSACGSGTVPSHSSSVGSAAGSASDDSRPTGWCSPEVSGGDPASTTAYHPVLSSSMVRRGSVRDSLSRRDSPEPGSRPGSRDPSPKTAVRRESPVYRDPQRMSRPRPGASGPERRPGTSTPTYPLDNLGFGFGLRPPGSSNFAPNPGQGAGMGAFRSGGPVRAKPGVFANDSSVRRSRPAPVPSRRGSGSRPASPIGTSSRASSASRPASPLQQRPPSPSGKVIVQDPRLSAKHRSLSSHMRRAPSPTPAFNRNPSPSKPRWRM</sequence>
<feature type="compositionally biased region" description="Basic and acidic residues" evidence="1">
    <location>
        <begin position="224"/>
        <end position="250"/>
    </location>
</feature>
<dbReference type="InterPro" id="IPR029021">
    <property type="entry name" value="Prot-tyrosine_phosphatase-like"/>
</dbReference>
<dbReference type="SUPFAM" id="SSF52799">
    <property type="entry name" value="(Phosphotyrosine protein) phosphatases II"/>
    <property type="match status" value="1"/>
</dbReference>
<organism evidence="4">
    <name type="scientific">Noctiluca scintillans</name>
    <name type="common">Sea sparkle</name>
    <name type="synonym">Red tide dinoflagellate</name>
    <dbReference type="NCBI Taxonomy" id="2966"/>
    <lineage>
        <taxon>Eukaryota</taxon>
        <taxon>Sar</taxon>
        <taxon>Alveolata</taxon>
        <taxon>Dinophyceae</taxon>
        <taxon>Noctilucales</taxon>
        <taxon>Noctilucaceae</taxon>
        <taxon>Noctiluca</taxon>
    </lineage>
</organism>
<name>A0A7S1AMV4_NOCSC</name>
<feature type="compositionally biased region" description="Low complexity" evidence="1">
    <location>
        <begin position="275"/>
        <end position="294"/>
    </location>
</feature>
<protein>
    <recommendedName>
        <fullName evidence="5">Tyrosine-protein phosphatase domain-containing protein</fullName>
    </recommendedName>
</protein>
<feature type="compositionally biased region" description="Basic and acidic residues" evidence="1">
    <location>
        <begin position="331"/>
        <end position="342"/>
    </location>
</feature>
<feature type="compositionally biased region" description="Basic and acidic residues" evidence="1">
    <location>
        <begin position="349"/>
        <end position="371"/>
    </location>
</feature>
<feature type="domain" description="Tyrosine-protein phosphatase" evidence="2">
    <location>
        <begin position="13"/>
        <end position="160"/>
    </location>
</feature>
<gene>
    <name evidence="4" type="ORF">NSCI0253_LOCUS33765</name>
</gene>
<dbReference type="InterPro" id="IPR000340">
    <property type="entry name" value="Dual-sp_phosphatase_cat-dom"/>
</dbReference>
<dbReference type="PROSITE" id="PS50054">
    <property type="entry name" value="TYR_PHOSPHATASE_DUAL"/>
    <property type="match status" value="1"/>
</dbReference>
<dbReference type="PROSITE" id="PS50056">
    <property type="entry name" value="TYR_PHOSPHATASE_2"/>
    <property type="match status" value="1"/>
</dbReference>
<proteinExistence type="predicted"/>
<feature type="compositionally biased region" description="Polar residues" evidence="1">
    <location>
        <begin position="313"/>
        <end position="326"/>
    </location>
</feature>
<dbReference type="AlphaFoldDB" id="A0A7S1AMV4"/>
<evidence type="ECO:0000256" key="1">
    <source>
        <dbReference type="SAM" id="MobiDB-lite"/>
    </source>
</evidence>